<feature type="transmembrane region" description="Helical" evidence="5">
    <location>
        <begin position="213"/>
        <end position="231"/>
    </location>
</feature>
<dbReference type="Pfam" id="PF07690">
    <property type="entry name" value="MFS_1"/>
    <property type="match status" value="1"/>
</dbReference>
<evidence type="ECO:0000313" key="7">
    <source>
        <dbReference type="EMBL" id="SPE19449.1"/>
    </source>
</evidence>
<dbReference type="PROSITE" id="PS00217">
    <property type="entry name" value="SUGAR_TRANSPORT_2"/>
    <property type="match status" value="1"/>
</dbReference>
<evidence type="ECO:0000256" key="1">
    <source>
        <dbReference type="ARBA" id="ARBA00004141"/>
    </source>
</evidence>
<dbReference type="CDD" id="cd17316">
    <property type="entry name" value="MFS_SV2_like"/>
    <property type="match status" value="1"/>
</dbReference>
<dbReference type="PROSITE" id="PS50850">
    <property type="entry name" value="MFS"/>
    <property type="match status" value="1"/>
</dbReference>
<feature type="transmembrane region" description="Helical" evidence="5">
    <location>
        <begin position="337"/>
        <end position="359"/>
    </location>
</feature>
<feature type="transmembrane region" description="Helical" evidence="5">
    <location>
        <begin position="243"/>
        <end position="266"/>
    </location>
</feature>
<dbReference type="InterPro" id="IPR005829">
    <property type="entry name" value="Sugar_transporter_CS"/>
</dbReference>
<dbReference type="InterPro" id="IPR020846">
    <property type="entry name" value="MFS_dom"/>
</dbReference>
<feature type="transmembrane region" description="Helical" evidence="5">
    <location>
        <begin position="103"/>
        <end position="123"/>
    </location>
</feature>
<name>A0A2N9L851_9BACT</name>
<feature type="transmembrane region" description="Helical" evidence="5">
    <location>
        <begin position="12"/>
        <end position="34"/>
    </location>
</feature>
<evidence type="ECO:0000256" key="4">
    <source>
        <dbReference type="ARBA" id="ARBA00023136"/>
    </source>
</evidence>
<feature type="transmembrane region" description="Helical" evidence="5">
    <location>
        <begin position="278"/>
        <end position="297"/>
    </location>
</feature>
<dbReference type="SUPFAM" id="SSF103473">
    <property type="entry name" value="MFS general substrate transporter"/>
    <property type="match status" value="1"/>
</dbReference>
<dbReference type="PANTHER" id="PTHR23508:SF10">
    <property type="entry name" value="CARBOXYLIC ACID TRANSPORTER PROTEIN HOMOLOG"/>
    <property type="match status" value="1"/>
</dbReference>
<dbReference type="GO" id="GO:0046943">
    <property type="term" value="F:carboxylic acid transmembrane transporter activity"/>
    <property type="evidence" value="ECO:0007669"/>
    <property type="project" value="TreeGrafter"/>
</dbReference>
<gene>
    <name evidence="7" type="ORF">SBA5_240032</name>
</gene>
<feature type="transmembrane region" description="Helical" evidence="5">
    <location>
        <begin position="135"/>
        <end position="158"/>
    </location>
</feature>
<dbReference type="InterPro" id="IPR036259">
    <property type="entry name" value="MFS_trans_sf"/>
</dbReference>
<proteinExistence type="predicted"/>
<feature type="transmembrane region" description="Helical" evidence="5">
    <location>
        <begin position="46"/>
        <end position="67"/>
    </location>
</feature>
<accession>A0A2N9L851</accession>
<dbReference type="AlphaFoldDB" id="A0A2N9L851"/>
<dbReference type="PANTHER" id="PTHR23508">
    <property type="entry name" value="CARBOXYLIC ACID TRANSPORTER PROTEIN HOMOLOG"/>
    <property type="match status" value="1"/>
</dbReference>
<dbReference type="InterPro" id="IPR005828">
    <property type="entry name" value="MFS_sugar_transport-like"/>
</dbReference>
<keyword evidence="2 5" id="KW-0812">Transmembrane</keyword>
<dbReference type="Proteomes" id="UP000239735">
    <property type="component" value="Unassembled WGS sequence"/>
</dbReference>
<evidence type="ECO:0000256" key="5">
    <source>
        <dbReference type="SAM" id="Phobius"/>
    </source>
</evidence>
<dbReference type="GO" id="GO:0005886">
    <property type="term" value="C:plasma membrane"/>
    <property type="evidence" value="ECO:0007669"/>
    <property type="project" value="TreeGrafter"/>
</dbReference>
<keyword evidence="4 5" id="KW-0472">Membrane</keyword>
<evidence type="ECO:0000256" key="2">
    <source>
        <dbReference type="ARBA" id="ARBA00022692"/>
    </source>
</evidence>
<evidence type="ECO:0000313" key="8">
    <source>
        <dbReference type="Proteomes" id="UP000239735"/>
    </source>
</evidence>
<sequence>METARAARWQFAVASGILGWILDAYYFFIVIFLVDALAARFAVSKSAIVWSITLTLATRPLGAVLLGGLADRYGRRGPLIVCVLFFSIVSALTPFAPNYNAFLLLRALYGVGMGGYWGIGASLVMESSPGRLRGLFSGILQAGYSVGYLLAAAVMPVAAPRFGWQWVFLGGLLLAVPIVVLALLAPEPQAWRKNRPGGFGEVARAVCEHKGEFVYLVALMTAITCFSHGSQDLYPDFLRTVHGFSSLAISNVAILYNVGAVAGALVIGHLSQKIGRRWSIMAALCVALVALPAWAFATSAAALAAGAVVMQFGVQGVFGVIPAHLNELSPPTVRSLFPGVVYQLGMLIGAPSVGIEYALQHRLGYGWALAAFEIASIAALFLLCGFGPERKGREM</sequence>
<feature type="transmembrane region" description="Helical" evidence="5">
    <location>
        <begin position="79"/>
        <end position="97"/>
    </location>
</feature>
<dbReference type="Gene3D" id="1.20.1250.20">
    <property type="entry name" value="MFS general substrate transporter like domains"/>
    <property type="match status" value="2"/>
</dbReference>
<comment type="subcellular location">
    <subcellularLocation>
        <location evidence="1">Membrane</location>
        <topology evidence="1">Multi-pass membrane protein</topology>
    </subcellularLocation>
</comment>
<feature type="transmembrane region" description="Helical" evidence="5">
    <location>
        <begin position="164"/>
        <end position="185"/>
    </location>
</feature>
<dbReference type="InterPro" id="IPR011701">
    <property type="entry name" value="MFS"/>
</dbReference>
<dbReference type="Pfam" id="PF00083">
    <property type="entry name" value="Sugar_tr"/>
    <property type="match status" value="1"/>
</dbReference>
<organism evidence="7 8">
    <name type="scientific">Candidatus Sulfuritelmatomonas gaucii</name>
    <dbReference type="NCBI Taxonomy" id="2043161"/>
    <lineage>
        <taxon>Bacteria</taxon>
        <taxon>Pseudomonadati</taxon>
        <taxon>Acidobacteriota</taxon>
        <taxon>Terriglobia</taxon>
        <taxon>Terriglobales</taxon>
        <taxon>Acidobacteriaceae</taxon>
        <taxon>Candidatus Sulfuritelmatomonas</taxon>
    </lineage>
</organism>
<reference evidence="8" key="1">
    <citation type="submission" date="2018-02" db="EMBL/GenBank/DDBJ databases">
        <authorList>
            <person name="Hausmann B."/>
        </authorList>
    </citation>
    <scope>NUCLEOTIDE SEQUENCE [LARGE SCALE GENOMIC DNA]</scope>
    <source>
        <strain evidence="8">Peat soil MAG SbA5</strain>
    </source>
</reference>
<feature type="transmembrane region" description="Helical" evidence="5">
    <location>
        <begin position="303"/>
        <end position="325"/>
    </location>
</feature>
<protein>
    <submittedName>
        <fullName evidence="7">Major facilitator superfamily (MFS) transporter</fullName>
    </submittedName>
</protein>
<keyword evidence="3 5" id="KW-1133">Transmembrane helix</keyword>
<evidence type="ECO:0000256" key="3">
    <source>
        <dbReference type="ARBA" id="ARBA00022989"/>
    </source>
</evidence>
<feature type="transmembrane region" description="Helical" evidence="5">
    <location>
        <begin position="365"/>
        <end position="386"/>
    </location>
</feature>
<feature type="domain" description="Major facilitator superfamily (MFS) profile" evidence="6">
    <location>
        <begin position="12"/>
        <end position="391"/>
    </location>
</feature>
<dbReference type="EMBL" id="OKRB01000080">
    <property type="protein sequence ID" value="SPE19449.1"/>
    <property type="molecule type" value="Genomic_DNA"/>
</dbReference>
<evidence type="ECO:0000259" key="6">
    <source>
        <dbReference type="PROSITE" id="PS50850"/>
    </source>
</evidence>